<dbReference type="Pfam" id="PF04054">
    <property type="entry name" value="Not1"/>
    <property type="match status" value="1"/>
</dbReference>
<reference evidence="13" key="1">
    <citation type="submission" date="2015-06" db="UniProtKB">
        <authorList>
            <consortium name="EnsemblPlants"/>
        </authorList>
    </citation>
    <scope>IDENTIFICATION</scope>
</reference>
<dbReference type="Pfam" id="PF16415">
    <property type="entry name" value="CNOT1_CAF1_bind"/>
    <property type="match status" value="2"/>
</dbReference>
<dbReference type="InterPro" id="IPR007196">
    <property type="entry name" value="CCR4-Not_Not1_C"/>
</dbReference>
<keyword evidence="2" id="KW-0678">Repressor</keyword>
<keyword evidence="3" id="KW-0805">Transcription regulation</keyword>
<dbReference type="InterPro" id="IPR032191">
    <property type="entry name" value="CNOT1_CAF1_bind"/>
</dbReference>
<dbReference type="GO" id="GO:0017148">
    <property type="term" value="P:negative regulation of translation"/>
    <property type="evidence" value="ECO:0007669"/>
    <property type="project" value="InterPro"/>
</dbReference>
<feature type="compositionally biased region" description="Polar residues" evidence="6">
    <location>
        <begin position="938"/>
        <end position="968"/>
    </location>
</feature>
<feature type="domain" description="CCR4-NOT transcription complex subunit 1 HEAT repeat" evidence="11">
    <location>
        <begin position="576"/>
        <end position="722"/>
    </location>
</feature>
<dbReference type="Gene3D" id="1.25.40.790">
    <property type="match status" value="1"/>
</dbReference>
<evidence type="ECO:0000256" key="6">
    <source>
        <dbReference type="SAM" id="MobiDB-lite"/>
    </source>
</evidence>
<dbReference type="GO" id="GO:0005634">
    <property type="term" value="C:nucleus"/>
    <property type="evidence" value="ECO:0007669"/>
    <property type="project" value="UniProtKB-SubCell"/>
</dbReference>
<feature type="domain" description="CCR4-NOT transcription complex subunit 1" evidence="8">
    <location>
        <begin position="1447"/>
        <end position="1569"/>
    </location>
</feature>
<dbReference type="GO" id="GO:0000288">
    <property type="term" value="P:nuclear-transcribed mRNA catabolic process, deadenylation-dependent decay"/>
    <property type="evidence" value="ECO:0007669"/>
    <property type="project" value="TreeGrafter"/>
</dbReference>
<dbReference type="FunFam" id="1.25.40.840:FF:000003">
    <property type="entry name" value="Transcription regulator"/>
    <property type="match status" value="1"/>
</dbReference>
<evidence type="ECO:0000256" key="4">
    <source>
        <dbReference type="ARBA" id="ARBA00023163"/>
    </source>
</evidence>
<feature type="region of interest" description="Disordered" evidence="6">
    <location>
        <begin position="926"/>
        <end position="968"/>
    </location>
</feature>
<dbReference type="FunFam" id="1.25.40.180:FF:000219">
    <property type="match status" value="1"/>
</dbReference>
<keyword evidence="4" id="KW-0804">Transcription</keyword>
<dbReference type="FunFam" id="1.25.40.790:FF:000002">
    <property type="entry name" value="Transcription regulator"/>
    <property type="match status" value="1"/>
</dbReference>
<dbReference type="Gene3D" id="1.25.40.800">
    <property type="match status" value="1"/>
</dbReference>
<feature type="region of interest" description="Disordered" evidence="6">
    <location>
        <begin position="1"/>
        <end position="27"/>
    </location>
</feature>
<dbReference type="InterPro" id="IPR032194">
    <property type="entry name" value="CNOT1_HEAT"/>
</dbReference>
<dbReference type="Pfam" id="PF16417">
    <property type="entry name" value="CNOT1_TTP_bind"/>
    <property type="match status" value="1"/>
</dbReference>
<dbReference type="InterPro" id="IPR038535">
    <property type="entry name" value="CNOT1_TTP_bind_sf"/>
</dbReference>
<dbReference type="Pfam" id="PF12842">
    <property type="entry name" value="DUF3819"/>
    <property type="match status" value="1"/>
</dbReference>
<accession>M8CEN1</accession>
<feature type="region of interest" description="Disordered" evidence="6">
    <location>
        <begin position="1000"/>
        <end position="1054"/>
    </location>
</feature>
<evidence type="ECO:0000259" key="8">
    <source>
        <dbReference type="Pfam" id="PF12842"/>
    </source>
</evidence>
<feature type="domain" description="CCR4-NOT transcription complex subunit 1 CAF1-binding" evidence="9">
    <location>
        <begin position="1079"/>
        <end position="1219"/>
    </location>
</feature>
<dbReference type="CDD" id="cd20710">
    <property type="entry name" value="NOT1_connector"/>
    <property type="match status" value="1"/>
</dbReference>
<evidence type="ECO:0000256" key="1">
    <source>
        <dbReference type="ARBA" id="ARBA00004123"/>
    </source>
</evidence>
<dbReference type="PANTHER" id="PTHR13162:SF11">
    <property type="entry name" value="CCR4-NOT COMPLEX COMPONENT NOT1 C-TERMINAL DOMAIN-CONTAINING PROTEIN"/>
    <property type="match status" value="1"/>
</dbReference>
<dbReference type="GO" id="GO:0060090">
    <property type="term" value="F:molecular adaptor activity"/>
    <property type="evidence" value="ECO:0007669"/>
    <property type="project" value="TreeGrafter"/>
</dbReference>
<feature type="domain" description="CCR4-NOT transcription complex subunit 1 CAF1-binding" evidence="9">
    <location>
        <begin position="1239"/>
        <end position="1323"/>
    </location>
</feature>
<evidence type="ECO:0000256" key="5">
    <source>
        <dbReference type="ARBA" id="ARBA00023242"/>
    </source>
</evidence>
<evidence type="ECO:0000313" key="13">
    <source>
        <dbReference type="EnsemblPlants" id="EMT25597"/>
    </source>
</evidence>
<dbReference type="GO" id="GO:0000932">
    <property type="term" value="C:P-body"/>
    <property type="evidence" value="ECO:0007669"/>
    <property type="project" value="TreeGrafter"/>
</dbReference>
<evidence type="ECO:0000256" key="3">
    <source>
        <dbReference type="ARBA" id="ARBA00023015"/>
    </source>
</evidence>
<feature type="domain" description="CCR4-Not complex component Not1 C-terminal" evidence="7">
    <location>
        <begin position="2164"/>
        <end position="2529"/>
    </location>
</feature>
<feature type="domain" description="CCR4-NOT transcription complex subunit 1-like NOT1 connector" evidence="12">
    <location>
        <begin position="1796"/>
        <end position="1972"/>
    </location>
</feature>
<evidence type="ECO:0008006" key="14">
    <source>
        <dbReference type="Google" id="ProtNLM"/>
    </source>
</evidence>
<dbReference type="FunFam" id="1.25.40.800:FF:000001">
    <property type="entry name" value="CCR4-NOT transcription complex subunit 1"/>
    <property type="match status" value="1"/>
</dbReference>
<dbReference type="Gene3D" id="1.25.40.180">
    <property type="match status" value="1"/>
</dbReference>
<dbReference type="GO" id="GO:0030015">
    <property type="term" value="C:CCR4-NOT core complex"/>
    <property type="evidence" value="ECO:0007669"/>
    <property type="project" value="InterPro"/>
</dbReference>
<sequence length="2547" mass="282870">MGSSLEDLDARNPMVKTEKHKHKPKQSAIVVREHKWPLGPVGCAIHHPTCRATSAFPDFADLFFPIRARQNTARHRLRLRPCSRSLALVLAAANPGRRRPPFAVREMIPFNSAVADEVRSLVQGADGSTVDSIYRELCQLADCSPDGCILLLQVCLDEVLLNAGVAKYSQSKQDLLSTVFRYCLDKPYFSTCFCEALRTLSVSDVFLETLSNELDLSRAERVGIGLALSDAENIGLNLKGQRFSIAQIEELCKNPAQPISNDQIHDIVVFLHQTDGLSKHMDSFTNIISLFKVKEMPFHVPVLVQDSNVRPASSHMDMYIGSFDDDFDSLLSEIGKEISMADIITELGYGCTADIAHCKDTLSLFEPLDDLGISKLLGAVVTTAAGLGEAHNTYSTFISAFGNSQTNDSFQSTAWDINVLVDSINEIAPRTNWTSVMENLDHEGFSIPDEGAFRLLMSIYSRACRDPFPLHAICGSLWKNLEGQLSFLKHAVAAPADTFTFKHSSRKLVFPDLANHIQGNQAWYCLDLLEVLCQLADLGYATLVRPLLDYPLSHCPDVLLLGVSQINTAYNLLQYEVLSCVFPALLKDTKNSSLMNYLWHLNPSLTLRGFVDAHSDIICLLRTVDICQDLKILSAVLDSTPLAFSIKLATVSFQNDHSNLEKWIIEKFSAHREAFIEECVKFLKESVVNTTHDAAEGVIQQPQATITNICWESCPLFIKGLQSHSGQLLTNQLVDELNRVEAAYESRTQGSLGRDIPTSEGGSDDIEAQANIYFHQMFSEQISIDAMIQMLARFKESTNKRELAIFNCMISNLFEEYKFFPKYPDTQLKLAAVLMGSLIKHQLVAHLGLGVALRSVLDALRKSIDSKMFMFGTTALEQFMDRVIEWPQYCNHILQISHLRGTHAELVSAIEQALAKISSSQNEPNIGNIFSVDPHGSGSPSIGNTEVSDASWQFTNPTPAQLERSPSSFPLQQRYQGFLGERSKGSTNSVQAKNILSISQPTASTPGDLSMAPKVTAPPSLQASPHHSATISASSQSTNFLRPRSSAPSGTRSPYTTGFGAALNIETLVAAAERRDTSVEAPPSEVQDKIFFMINNISNSNLDAKAREFNEVSQDQYYPWFAQYMVMKRASIEPNFHDLYLKFFDKVNSKTLNKEMVKATYENCKALLQSDLIKSSSEERSLLKNLGSWLGKLTIGRNQTLRAKEIDPKILIVECCHFDFYLVSEACRLVRHVLSCIDKAYERGLMIAVIPFTSKILEPCHSSIAYRPPNPWTMGILSLLAEIYNLPNLKMNLKFDIEVLFKNLSVDMKDVKPSSLLKDRTRQLEGNPDFSNKDVTASQTPVVAEVSSGMVPAKNVVEVQPELTSTSRATSIPNMLNQYAPPLRLPPNSMVEDDKVALIMPDQVSPSQTPSPLPALFTLSQLMAAIPRADIYFRINEKLSSLGSLQYSKIMDVALDKAIKEIIGPVIQRSVTIATRTTKELILKDLAMESDDSAVSRAAHLMVGTLAGSLAHVTSKEPLRVALSSHLRSLIQNLNNNSETTEQIVHILINDNLDLGCALIETVATRKVYAQQYSRKYGMFCYSITTSMRILQAVEMIDGEIKHPFSQLRRQKELLGSGYYDAFPYTQGLARVPDALRPKPTGHLCASQQRVYEDFITVWHSQSSQNAGATTSATAVTAAPGNSSIPRLYSPNLVQPADLVPEESDHGTTQLLSVSTQIGTSDTFAQAGGTTNIASVFPPMSSNDIPMGESTAGTKDLGSMVPLSPTTAVDRMESVFAEPLSTDNGLDRYHQVAQKLEALIANDGKDVEIQSVIAEVPDILHRCVKRDEAALLIAQKVFRSLYENASKSTYVTWLLATLAAIRDVCKLIAKEITSWVIYSEEENKFNLDIVTGLIRSEILNLGDYDVHLAKIIDSGRNKTATEFAISLVQTLITQEPSGVSELCNVVDALSKLAIRPGSPESLQQLIEIAKSNFKNAASFAAMKDEKVLSGRPSSVYKEENDSAFADAVSFQDQVAVLFSDWCHICDHPTMGDSAYSHYIVQLQQHGLLKGDDLTDRFFHTLTELAITHAVVSEQVIAPGGMSQQPAQQLQISYFSIDSYSKLVTLMFKYGVDLGPNKGSLLLKILSITTRIIQKDAEEKKVSFNPRPYFRLFINLLSELSTADLHDGASFQVLTAFANAFHVLQPLRVPAWSFAWLELVSHRSFMPKLLLCNSQKGWPFFQRLLGDLFKFMEPYLRNAELGQPIQLLYKGTLRVLLVLLHDFPEFLCDYHFSFCDVIPPSCIQMRNVILSAFPRNMRLPDPSTPNLKIDLLAEISVAPRIMSDVEGALKAKQMKTQVDEYLKRPEGSSFLTDLKQKLVLPPNEANVAGTRYNVPLINSLVVYVGIQAVQQLQHNKANASASAQQMNQSPQVDVFQIEPATEVYRNLIVNMDTEGRYLLLNAIANQLRYPNNHTHYFSFIILYLFAEATQDIVQEQITRVLLERLIVNRPHPWGLLITFIELIKNPRYSFWARSFTRCAPEIERLFESVARSCGGKAAEEGVLADGGH</sequence>
<feature type="domain" description="CCR4-NOT transcription complex subunit 1 TTP binding" evidence="10">
    <location>
        <begin position="754"/>
        <end position="920"/>
    </location>
</feature>
<dbReference type="EnsemblPlants" id="EMT25597">
    <property type="protein sequence ID" value="EMT25597"/>
    <property type="gene ID" value="F775_01082"/>
</dbReference>
<dbReference type="InterPro" id="IPR040398">
    <property type="entry name" value="Not1"/>
</dbReference>
<feature type="compositionally biased region" description="Polar residues" evidence="6">
    <location>
        <begin position="1019"/>
        <end position="1054"/>
    </location>
</feature>
<dbReference type="Pfam" id="PF25097">
    <property type="entry name" value="ARM_Cnot1"/>
    <property type="match status" value="1"/>
</dbReference>
<proteinExistence type="predicted"/>
<comment type="subcellular location">
    <subcellularLocation>
        <location evidence="1">Nucleus</location>
    </subcellularLocation>
</comment>
<dbReference type="InterPro" id="IPR032193">
    <property type="entry name" value="CNOT1_TTP_bind"/>
</dbReference>
<evidence type="ECO:0000256" key="2">
    <source>
        <dbReference type="ARBA" id="ARBA00022491"/>
    </source>
</evidence>
<protein>
    <recommendedName>
        <fullName evidence="14">CCR4-NOT transcription complex subunit 1</fullName>
    </recommendedName>
</protein>
<dbReference type="InterPro" id="IPR024557">
    <property type="entry name" value="CNOT1_dom_4"/>
</dbReference>
<evidence type="ECO:0000259" key="11">
    <source>
        <dbReference type="Pfam" id="PF16418"/>
    </source>
</evidence>
<name>M8CEN1_AEGTA</name>
<dbReference type="Pfam" id="PF16418">
    <property type="entry name" value="CNOT1_HEAT"/>
    <property type="match status" value="1"/>
</dbReference>
<evidence type="ECO:0000259" key="9">
    <source>
        <dbReference type="Pfam" id="PF16415"/>
    </source>
</evidence>
<keyword evidence="5" id="KW-0539">Nucleus</keyword>
<dbReference type="PANTHER" id="PTHR13162">
    <property type="entry name" value="CCR4-NOT TRANSCRIPTION COMPLEX"/>
    <property type="match status" value="1"/>
</dbReference>
<evidence type="ECO:0000259" key="10">
    <source>
        <dbReference type="Pfam" id="PF16417"/>
    </source>
</evidence>
<organism evidence="13">
    <name type="scientific">Aegilops tauschii</name>
    <name type="common">Tausch's goatgrass</name>
    <name type="synonym">Aegilops squarrosa</name>
    <dbReference type="NCBI Taxonomy" id="37682"/>
    <lineage>
        <taxon>Eukaryota</taxon>
        <taxon>Viridiplantae</taxon>
        <taxon>Streptophyta</taxon>
        <taxon>Embryophyta</taxon>
        <taxon>Tracheophyta</taxon>
        <taxon>Spermatophyta</taxon>
        <taxon>Magnoliopsida</taxon>
        <taxon>Liliopsida</taxon>
        <taxon>Poales</taxon>
        <taxon>Poaceae</taxon>
        <taxon>BOP clade</taxon>
        <taxon>Pooideae</taxon>
        <taxon>Triticodae</taxon>
        <taxon>Triticeae</taxon>
        <taxon>Triticinae</taxon>
        <taxon>Aegilops</taxon>
    </lineage>
</organism>
<evidence type="ECO:0000259" key="12">
    <source>
        <dbReference type="Pfam" id="PF25097"/>
    </source>
</evidence>
<dbReference type="Gene3D" id="1.25.40.840">
    <property type="entry name" value="CCR4-NOT transcription complex subunit 1 TTP binding domain"/>
    <property type="match status" value="1"/>
</dbReference>
<evidence type="ECO:0000259" key="7">
    <source>
        <dbReference type="Pfam" id="PF04054"/>
    </source>
</evidence>
<dbReference type="InterPro" id="IPR055454">
    <property type="entry name" value="CNOT1-like_NOT1_connector"/>
</dbReference>